<comment type="subcellular location">
    <subcellularLocation>
        <location evidence="1">Endoplasmic reticulum membrane</location>
        <topology evidence="1">Multi-pass membrane protein</topology>
    </subcellularLocation>
</comment>
<dbReference type="PROSITE" id="PS50110">
    <property type="entry name" value="RESPONSE_REGULATORY"/>
    <property type="match status" value="1"/>
</dbReference>
<evidence type="ECO:0000256" key="9">
    <source>
        <dbReference type="PROSITE-ProRule" id="PRU00169"/>
    </source>
</evidence>
<keyword evidence="5" id="KW-0256">Endoplasmic reticulum</keyword>
<evidence type="ECO:0000256" key="10">
    <source>
        <dbReference type="SAM" id="Phobius"/>
    </source>
</evidence>
<dbReference type="InterPro" id="IPR003661">
    <property type="entry name" value="HisK_dim/P_dom"/>
</dbReference>
<dbReference type="Gene3D" id="1.10.287.130">
    <property type="match status" value="1"/>
</dbReference>
<feature type="domain" description="Histidine kinase" evidence="11">
    <location>
        <begin position="1"/>
        <end position="213"/>
    </location>
</feature>
<keyword evidence="8 10" id="KW-0472">Membrane</keyword>
<dbReference type="Pfam" id="PF02518">
    <property type="entry name" value="HATPase_c"/>
    <property type="match status" value="1"/>
</dbReference>
<evidence type="ECO:0000256" key="5">
    <source>
        <dbReference type="ARBA" id="ARBA00022824"/>
    </source>
</evidence>
<dbReference type="PROSITE" id="PS50109">
    <property type="entry name" value="HIS_KIN"/>
    <property type="match status" value="1"/>
</dbReference>
<evidence type="ECO:0008006" key="15">
    <source>
        <dbReference type="Google" id="ProtNLM"/>
    </source>
</evidence>
<evidence type="ECO:0000256" key="7">
    <source>
        <dbReference type="ARBA" id="ARBA00023012"/>
    </source>
</evidence>
<dbReference type="Gene3D" id="3.30.565.10">
    <property type="entry name" value="Histidine kinase-like ATPase, C-terminal domain"/>
    <property type="match status" value="1"/>
</dbReference>
<evidence type="ECO:0000256" key="2">
    <source>
        <dbReference type="ARBA" id="ARBA00007475"/>
    </source>
</evidence>
<dbReference type="SMART" id="SM00387">
    <property type="entry name" value="HATPase_c"/>
    <property type="match status" value="1"/>
</dbReference>
<comment type="caution">
    <text evidence="13">The sequence shown here is derived from an EMBL/GenBank/DDBJ whole genome shotgun (WGS) entry which is preliminary data.</text>
</comment>
<dbReference type="GO" id="GO:0005789">
    <property type="term" value="C:endoplasmic reticulum membrane"/>
    <property type="evidence" value="ECO:0007669"/>
    <property type="project" value="UniProtKB-SubCell"/>
</dbReference>
<feature type="transmembrane region" description="Helical" evidence="10">
    <location>
        <begin position="617"/>
        <end position="636"/>
    </location>
</feature>
<keyword evidence="3 9" id="KW-0597">Phosphoprotein</keyword>
<evidence type="ECO:0000313" key="14">
    <source>
        <dbReference type="Proteomes" id="UP000703661"/>
    </source>
</evidence>
<keyword evidence="14" id="KW-1185">Reference proteome</keyword>
<dbReference type="SUPFAM" id="SSF55874">
    <property type="entry name" value="ATPase domain of HSP90 chaperone/DNA topoisomerase II/histidine kinase"/>
    <property type="match status" value="1"/>
</dbReference>
<evidence type="ECO:0000256" key="6">
    <source>
        <dbReference type="ARBA" id="ARBA00022989"/>
    </source>
</evidence>
<keyword evidence="7" id="KW-0902">Two-component regulatory system</keyword>
<dbReference type="PANTHER" id="PTHR45339:SF1">
    <property type="entry name" value="HYBRID SIGNAL TRANSDUCTION HISTIDINE KINASE J"/>
    <property type="match status" value="1"/>
</dbReference>
<dbReference type="GO" id="GO:0000155">
    <property type="term" value="F:phosphorelay sensor kinase activity"/>
    <property type="evidence" value="ECO:0007669"/>
    <property type="project" value="InterPro"/>
</dbReference>
<comment type="similarity">
    <text evidence="2">Belongs to the INSIG family.</text>
</comment>
<dbReference type="Proteomes" id="UP000703661">
    <property type="component" value="Unassembled WGS sequence"/>
</dbReference>
<dbReference type="SUPFAM" id="SSF52172">
    <property type="entry name" value="CheY-like"/>
    <property type="match status" value="2"/>
</dbReference>
<organism evidence="13 14">
    <name type="scientific">Entomortierella chlamydospora</name>
    <dbReference type="NCBI Taxonomy" id="101097"/>
    <lineage>
        <taxon>Eukaryota</taxon>
        <taxon>Fungi</taxon>
        <taxon>Fungi incertae sedis</taxon>
        <taxon>Mucoromycota</taxon>
        <taxon>Mortierellomycotina</taxon>
        <taxon>Mortierellomycetes</taxon>
        <taxon>Mortierellales</taxon>
        <taxon>Mortierellaceae</taxon>
        <taxon>Entomortierella</taxon>
    </lineage>
</organism>
<feature type="modified residue" description="4-aspartylphosphate" evidence="9">
    <location>
        <position position="418"/>
    </location>
</feature>
<dbReference type="CDD" id="cd16922">
    <property type="entry name" value="HATPase_EvgS-ArcB-TorS-like"/>
    <property type="match status" value="1"/>
</dbReference>
<dbReference type="Pfam" id="PF00072">
    <property type="entry name" value="Response_reg"/>
    <property type="match status" value="1"/>
</dbReference>
<dbReference type="InterPro" id="IPR004358">
    <property type="entry name" value="Sig_transdc_His_kin-like_C"/>
</dbReference>
<dbReference type="InterPro" id="IPR036097">
    <property type="entry name" value="HisK_dim/P_sf"/>
</dbReference>
<dbReference type="CDD" id="cd00082">
    <property type="entry name" value="HisKA"/>
    <property type="match status" value="1"/>
</dbReference>
<dbReference type="Pfam" id="PF07281">
    <property type="entry name" value="INSIG"/>
    <property type="match status" value="1"/>
</dbReference>
<dbReference type="PRINTS" id="PR00344">
    <property type="entry name" value="BCTRLSENSOR"/>
</dbReference>
<dbReference type="CDD" id="cd17546">
    <property type="entry name" value="REC_hyHK_CKI1_RcsC-like"/>
    <property type="match status" value="1"/>
</dbReference>
<evidence type="ECO:0000256" key="4">
    <source>
        <dbReference type="ARBA" id="ARBA00022692"/>
    </source>
</evidence>
<dbReference type="InterPro" id="IPR025929">
    <property type="entry name" value="INSIG_fam"/>
</dbReference>
<dbReference type="InterPro" id="IPR005467">
    <property type="entry name" value="His_kinase_dom"/>
</dbReference>
<dbReference type="GO" id="GO:0071474">
    <property type="term" value="P:cellular hyperosmotic response"/>
    <property type="evidence" value="ECO:0007669"/>
    <property type="project" value="TreeGrafter"/>
</dbReference>
<dbReference type="SUPFAM" id="SSF47384">
    <property type="entry name" value="Homodimeric domain of signal transducing histidine kinase"/>
    <property type="match status" value="1"/>
</dbReference>
<name>A0A9P6MIH2_9FUNG</name>
<dbReference type="InterPro" id="IPR003594">
    <property type="entry name" value="HATPase_dom"/>
</dbReference>
<evidence type="ECO:0000256" key="8">
    <source>
        <dbReference type="ARBA" id="ARBA00023136"/>
    </source>
</evidence>
<accession>A0A9P6MIH2</accession>
<dbReference type="FunFam" id="3.30.565.10:FF:000010">
    <property type="entry name" value="Sensor histidine kinase RcsC"/>
    <property type="match status" value="1"/>
</dbReference>
<proteinExistence type="inferred from homology"/>
<dbReference type="Pfam" id="PF00512">
    <property type="entry name" value="HisKA"/>
    <property type="match status" value="1"/>
</dbReference>
<dbReference type="PANTHER" id="PTHR45339">
    <property type="entry name" value="HYBRID SIGNAL TRANSDUCTION HISTIDINE KINASE J"/>
    <property type="match status" value="1"/>
</dbReference>
<evidence type="ECO:0000259" key="11">
    <source>
        <dbReference type="PROSITE" id="PS50109"/>
    </source>
</evidence>
<keyword evidence="6 10" id="KW-1133">Transmembrane helix</keyword>
<evidence type="ECO:0000313" key="13">
    <source>
        <dbReference type="EMBL" id="KAG0002566.1"/>
    </source>
</evidence>
<dbReference type="InterPro" id="IPR001789">
    <property type="entry name" value="Sig_transdc_resp-reg_receiver"/>
</dbReference>
<feature type="domain" description="Response regulatory" evidence="12">
    <location>
        <begin position="369"/>
        <end position="489"/>
    </location>
</feature>
<dbReference type="AlphaFoldDB" id="A0A9P6MIH2"/>
<evidence type="ECO:0000256" key="3">
    <source>
        <dbReference type="ARBA" id="ARBA00022553"/>
    </source>
</evidence>
<evidence type="ECO:0000256" key="1">
    <source>
        <dbReference type="ARBA" id="ARBA00004477"/>
    </source>
</evidence>
<protein>
    <recommendedName>
        <fullName evidence="15">Histidine kinase</fullName>
    </recommendedName>
</protein>
<evidence type="ECO:0000259" key="12">
    <source>
        <dbReference type="PROSITE" id="PS50110"/>
    </source>
</evidence>
<dbReference type="InterPro" id="IPR011006">
    <property type="entry name" value="CheY-like_superfamily"/>
</dbReference>
<feature type="non-terminal residue" evidence="13">
    <location>
        <position position="1"/>
    </location>
</feature>
<dbReference type="Gene3D" id="3.40.50.2300">
    <property type="match status" value="1"/>
</dbReference>
<keyword evidence="4 10" id="KW-0812">Transmembrane</keyword>
<gene>
    <name evidence="13" type="ORF">BGZ80_005952</name>
</gene>
<dbReference type="EMBL" id="JAAAID010002934">
    <property type="protein sequence ID" value="KAG0002566.1"/>
    <property type="molecule type" value="Genomic_DNA"/>
</dbReference>
<dbReference type="InterPro" id="IPR036890">
    <property type="entry name" value="HATPase_C_sf"/>
</dbReference>
<reference evidence="13" key="1">
    <citation type="journal article" date="2020" name="Fungal Divers.">
        <title>Resolving the Mortierellaceae phylogeny through synthesis of multi-gene phylogenetics and phylogenomics.</title>
        <authorList>
            <person name="Vandepol N."/>
            <person name="Liber J."/>
            <person name="Desiro A."/>
            <person name="Na H."/>
            <person name="Kennedy M."/>
            <person name="Barry K."/>
            <person name="Grigoriev I.V."/>
            <person name="Miller A.N."/>
            <person name="O'Donnell K."/>
            <person name="Stajich J.E."/>
            <person name="Bonito G."/>
        </authorList>
    </citation>
    <scope>NUCLEOTIDE SEQUENCE</scope>
    <source>
        <strain evidence="13">NRRL 2769</strain>
    </source>
</reference>
<sequence>MNGIIGMTSLTLETELTRQQRENLVIVSHLAHSLLTIIDDILDISKIEAGKMTIEQAPFSLRTQAFSVLKTLAVKAHQKKLDLIYNVHNDFPDQLIGDPLRLRQVITNLIGNAIKFTTEGSVVLDCICRSKTDVGVELQFCVSDTGIGIQRDKIEMVFETFSQADGSTTRKYGGTGLGLSISKRLVTLMGGHLWVNSTFGRGSQFFFTVRFNTGAMSIDQINLKTKPYNGRHILYLGTLGDNEVDSSVMRTLEELKFKATHVTSIEQAGALVHLSGANPTTDKSMFDVVIVDHVKDIRKVKEIAMLRFLPIVLLSMTTPYISMKVCQDLGIAGYFNPPVQLPDLMNALLPAFEAASAVPSDAEHAIPLHILLAEDNVVNQKLAVRILEKFGHKVTIVSNGKNAVEYFTKCHFDLILMDVQMPIMGGFEATQEIRKLEMMKGGNEHLPIIALTAHAMIGDREKCLSAGMYIYHSMLSDSLENYNIRHNPDMDFGFDLCLDDDRLLSTLSRSSSSSSLYQLEQSYLRGIPYMTTTITTTTITTTTTTTPTTPGGPVVETVPTEKWMIAGTDDYYSEEDRHHEQDEEDMRPLPSLNLVSEGGPCLLLFDMPVSLYYPIRALILFVLGFAFSLVADHLQTQHNLIKYPSNMHQLWDTASWLPPTCGLSAVLIGTLYPLVDKLRQERSVGRNTCDMSSVI</sequence>
<dbReference type="SMART" id="SM00448">
    <property type="entry name" value="REC"/>
    <property type="match status" value="1"/>
</dbReference>